<dbReference type="RefSeq" id="WP_063277025.1">
    <property type="nucleotide sequence ID" value="NZ_LQMT02000014.1"/>
</dbReference>
<protein>
    <recommendedName>
        <fullName evidence="4">Winged helix DNA-binding domain-containing protein</fullName>
    </recommendedName>
</protein>
<dbReference type="AlphaFoldDB" id="A0A1W2LVP5"/>
<name>A0A1W2LVP5_9PSEU</name>
<evidence type="ECO:0000256" key="1">
    <source>
        <dbReference type="SAM" id="MobiDB-lite"/>
    </source>
</evidence>
<dbReference type="PANTHER" id="PTHR38479">
    <property type="entry name" value="LMO0824 PROTEIN"/>
    <property type="match status" value="1"/>
</dbReference>
<organism evidence="2 3">
    <name type="scientific">Amycolatopsis keratiniphila subsp. keratiniphila</name>
    <dbReference type="NCBI Taxonomy" id="227715"/>
    <lineage>
        <taxon>Bacteria</taxon>
        <taxon>Bacillati</taxon>
        <taxon>Actinomycetota</taxon>
        <taxon>Actinomycetes</taxon>
        <taxon>Pseudonocardiales</taxon>
        <taxon>Pseudonocardiaceae</taxon>
        <taxon>Amycolatopsis</taxon>
        <taxon>Amycolatopsis japonica group</taxon>
    </lineage>
</organism>
<comment type="caution">
    <text evidence="2">The sequence shown here is derived from an EMBL/GenBank/DDBJ whole genome shotgun (WGS) entry which is preliminary data.</text>
</comment>
<dbReference type="EMBL" id="LQMT02000014">
    <property type="protein sequence ID" value="ONF70355.1"/>
    <property type="molecule type" value="Genomic_DNA"/>
</dbReference>
<proteinExistence type="predicted"/>
<dbReference type="OrthoDB" id="9148135at2"/>
<reference evidence="2 3" key="1">
    <citation type="submission" date="2016-12" db="EMBL/GenBank/DDBJ databases">
        <title>Amycolatopsis keratiniphila subsp. keratiniphila genome sequencing and assembly.</title>
        <authorList>
            <person name="Mayilraj S."/>
            <person name="Kaur N."/>
        </authorList>
    </citation>
    <scope>NUCLEOTIDE SEQUENCE [LARGE SCALE GENOMIC DNA]</scope>
    <source>
        <strain evidence="2 3">DSM 44409</strain>
    </source>
</reference>
<evidence type="ECO:0000313" key="3">
    <source>
        <dbReference type="Proteomes" id="UP000076660"/>
    </source>
</evidence>
<dbReference type="Proteomes" id="UP000076660">
    <property type="component" value="Unassembled WGS sequence"/>
</dbReference>
<dbReference type="PANTHER" id="PTHR38479:SF2">
    <property type="entry name" value="WINGED HELIX DNA-BINDING DOMAIN-CONTAINING PROTEIN"/>
    <property type="match status" value="1"/>
</dbReference>
<gene>
    <name evidence="2" type="ORF">AVR91_0216120</name>
</gene>
<dbReference type="Pfam" id="PF06224">
    <property type="entry name" value="AlkZ-like"/>
    <property type="match status" value="1"/>
</dbReference>
<feature type="region of interest" description="Disordered" evidence="1">
    <location>
        <begin position="246"/>
        <end position="269"/>
    </location>
</feature>
<evidence type="ECO:0008006" key="4">
    <source>
        <dbReference type="Google" id="ProtNLM"/>
    </source>
</evidence>
<sequence>MSDTLSRRALNRAMLDRQLLLRRSKMTALEAVEHLAGLQAQAPNPPYFALWTRLHGFRQEDLASLLLDKSVVRIALMRGTVHLVTPSDALAWRPLVQPLYDRSVLGNTQHGPDIKGLDHQEIARTARKLLGERPLSSAGLGAELAKHWEGVAPSSLVHVARALLPLVQIPPRGVWGKSGQPTYQTTGDWLGAEPDSAPSPEAMFRRYLAAFGPASVQDAQAWAGITKLGDVAERLRPELRTFRDENGRELFDLPEASRPDPDTPAPARLLGPFDQTVLSYADRTRVISDEHRKVVITQNGLVKGTILVGGMVKGFWEIKTVKKTASVVITPFERVPKRDMDTLESSAYRLLAWAHPKAETHSVEVVAENLD</sequence>
<dbReference type="InterPro" id="IPR009351">
    <property type="entry name" value="AlkZ-like"/>
</dbReference>
<feature type="compositionally biased region" description="Basic and acidic residues" evidence="1">
    <location>
        <begin position="246"/>
        <end position="261"/>
    </location>
</feature>
<evidence type="ECO:0000313" key="2">
    <source>
        <dbReference type="EMBL" id="ONF70355.1"/>
    </source>
</evidence>
<accession>A0A1W2LVP5</accession>